<protein>
    <submittedName>
        <fullName evidence="2">Nitrous oxide reductase accessory protein NosL</fullName>
    </submittedName>
</protein>
<dbReference type="SUPFAM" id="SSF160387">
    <property type="entry name" value="NosL/MerB-like"/>
    <property type="match status" value="1"/>
</dbReference>
<sequence>MKTTLRTYAMQLAAIGAVLLLAFWQTHAGDSQAAAVSAPSGMRCAAQGQIHYRGAAPSFHCDLAEMFALASAQEQRGHISTMFVRDSGASGEHWIPAAQAQYIGRQPRQPLLAFADKQRALDYASRNGIQTMPYSLALLGIRD</sequence>
<proteinExistence type="predicted"/>
<dbReference type="RefSeq" id="WP_183442472.1">
    <property type="nucleotide sequence ID" value="NZ_JACHXD010000011.1"/>
</dbReference>
<feature type="signal peptide" evidence="1">
    <location>
        <begin position="1"/>
        <end position="28"/>
    </location>
</feature>
<organism evidence="2 3">
    <name type="scientific">Pseudoduganella violacea</name>
    <dbReference type="NCBI Taxonomy" id="1715466"/>
    <lineage>
        <taxon>Bacteria</taxon>
        <taxon>Pseudomonadati</taxon>
        <taxon>Pseudomonadota</taxon>
        <taxon>Betaproteobacteria</taxon>
        <taxon>Burkholderiales</taxon>
        <taxon>Oxalobacteraceae</taxon>
        <taxon>Telluria group</taxon>
        <taxon>Pseudoduganella</taxon>
    </lineage>
</organism>
<dbReference type="InterPro" id="IPR008719">
    <property type="entry name" value="N2O_reductase_NosL"/>
</dbReference>
<evidence type="ECO:0000256" key="1">
    <source>
        <dbReference type="SAM" id="SignalP"/>
    </source>
</evidence>
<feature type="chain" id="PRO_5030927126" evidence="1">
    <location>
        <begin position="29"/>
        <end position="143"/>
    </location>
</feature>
<accession>A0A7W5BD86</accession>
<gene>
    <name evidence="2" type="ORF">FHS03_003771</name>
</gene>
<keyword evidence="3" id="KW-1185">Reference proteome</keyword>
<dbReference type="Pfam" id="PF05573">
    <property type="entry name" value="NosL"/>
    <property type="match status" value="1"/>
</dbReference>
<dbReference type="EMBL" id="JACHXD010000011">
    <property type="protein sequence ID" value="MBB3120701.1"/>
    <property type="molecule type" value="Genomic_DNA"/>
</dbReference>
<keyword evidence="1" id="KW-0732">Signal</keyword>
<dbReference type="Proteomes" id="UP000541535">
    <property type="component" value="Unassembled WGS sequence"/>
</dbReference>
<comment type="caution">
    <text evidence="2">The sequence shown here is derived from an EMBL/GenBank/DDBJ whole genome shotgun (WGS) entry which is preliminary data.</text>
</comment>
<evidence type="ECO:0000313" key="2">
    <source>
        <dbReference type="EMBL" id="MBB3120701.1"/>
    </source>
</evidence>
<dbReference type="AlphaFoldDB" id="A0A7W5BD86"/>
<name>A0A7W5BD86_9BURK</name>
<evidence type="ECO:0000313" key="3">
    <source>
        <dbReference type="Proteomes" id="UP000541535"/>
    </source>
</evidence>
<dbReference type="Gene3D" id="3.30.70.2060">
    <property type="match status" value="1"/>
</dbReference>
<reference evidence="2 3" key="1">
    <citation type="submission" date="2020-08" db="EMBL/GenBank/DDBJ databases">
        <title>Genomic Encyclopedia of Type Strains, Phase III (KMG-III): the genomes of soil and plant-associated and newly described type strains.</title>
        <authorList>
            <person name="Whitman W."/>
        </authorList>
    </citation>
    <scope>NUCLEOTIDE SEQUENCE [LARGE SCALE GENOMIC DNA]</scope>
    <source>
        <strain evidence="2 3">CECT 8897</strain>
    </source>
</reference>